<dbReference type="CDD" id="cd05233">
    <property type="entry name" value="SDR_c"/>
    <property type="match status" value="1"/>
</dbReference>
<comment type="similarity">
    <text evidence="1">Belongs to the short-chain dehydrogenases/reductases (SDR) family.</text>
</comment>
<dbReference type="EMBL" id="FR871757">
    <property type="protein sequence ID" value="CCB80011.1"/>
    <property type="molecule type" value="Genomic_DNA"/>
</dbReference>
<name>F8KTY1_HELBC</name>
<dbReference type="GO" id="GO:0016491">
    <property type="term" value="F:oxidoreductase activity"/>
    <property type="evidence" value="ECO:0007669"/>
    <property type="project" value="UniProtKB-KW"/>
</dbReference>
<dbReference type="InterPro" id="IPR036291">
    <property type="entry name" value="NAD(P)-bd_dom_sf"/>
</dbReference>
<keyword evidence="2" id="KW-0560">Oxidoreductase</keyword>
<dbReference type="EMBL" id="FR871757">
    <property type="protein sequence ID" value="CCB80312.1"/>
    <property type="molecule type" value="Genomic_DNA"/>
</dbReference>
<reference evidence="4 5" key="1">
    <citation type="journal article" date="2011" name="J. Bacteriol.">
        <title>Genome sequence of Helicobacter bizzozeronii strain CIII-1, an isolate from human gastric mucosa.</title>
        <authorList>
            <person name="Schott T."/>
            <person name="Rossi M."/>
            <person name="Hanninen M.L."/>
        </authorList>
    </citation>
    <scope>NUCLEOTIDE SEQUENCE [LARGE SCALE GENOMIC DNA]</scope>
    <source>
        <strain evidence="4 5">CIII-1</strain>
    </source>
</reference>
<dbReference type="PANTHER" id="PTHR24321">
    <property type="entry name" value="DEHYDROGENASES, SHORT CHAIN"/>
    <property type="match status" value="1"/>
</dbReference>
<proteinExistence type="inferred from homology"/>
<evidence type="ECO:0000256" key="1">
    <source>
        <dbReference type="ARBA" id="ARBA00006484"/>
    </source>
</evidence>
<dbReference type="HOGENOM" id="CLU_010194_1_3_7"/>
<dbReference type="AlphaFoldDB" id="F8KTY1"/>
<gene>
    <name evidence="3" type="ordered locus">HBZC1_10250</name>
    <name evidence="4" type="ordered locus">HBZC1_13260</name>
</gene>
<dbReference type="Pfam" id="PF13561">
    <property type="entry name" value="adh_short_C2"/>
    <property type="match status" value="1"/>
</dbReference>
<dbReference type="Gene3D" id="3.40.50.720">
    <property type="entry name" value="NAD(P)-binding Rossmann-like Domain"/>
    <property type="match status" value="1"/>
</dbReference>
<protein>
    <submittedName>
        <fullName evidence="4">Oxidoreductase</fullName>
    </submittedName>
</protein>
<dbReference type="SUPFAM" id="SSF51735">
    <property type="entry name" value="NAD(P)-binding Rossmann-fold domains"/>
    <property type="match status" value="1"/>
</dbReference>
<dbReference type="RefSeq" id="WP_013890452.1">
    <property type="nucleotide sequence ID" value="NC_015674.1"/>
</dbReference>
<evidence type="ECO:0000313" key="3">
    <source>
        <dbReference type="EMBL" id="CCB80011.1"/>
    </source>
</evidence>
<evidence type="ECO:0000313" key="4">
    <source>
        <dbReference type="EMBL" id="CCB80312.1"/>
    </source>
</evidence>
<dbReference type="PRINTS" id="PR00081">
    <property type="entry name" value="GDHRDH"/>
</dbReference>
<dbReference type="InterPro" id="IPR002347">
    <property type="entry name" value="SDR_fam"/>
</dbReference>
<organism evidence="4 5">
    <name type="scientific">Helicobacter bizzozeronii (strain CIII-1)</name>
    <dbReference type="NCBI Taxonomy" id="1002804"/>
    <lineage>
        <taxon>Bacteria</taxon>
        <taxon>Pseudomonadati</taxon>
        <taxon>Campylobacterota</taxon>
        <taxon>Epsilonproteobacteria</taxon>
        <taxon>Campylobacterales</taxon>
        <taxon>Helicobacteraceae</taxon>
        <taxon>Helicobacter</taxon>
    </lineage>
</organism>
<sequence>MKDVYLILGASSDLGLALLEELPQDSVILAHSHKSPLPSKPNLHPLKADLSSLQEVQGLIENIKANHPTPHKIVHLAHPKYAYTRLKDISPQALQHGFNTSVQSFFLILQAFLPTLARQKQGGKVVSLLSSVTHNVPPKHTSIYTTLKYALLGFMRSMASDYKEHNIQINCLSPSMIETKFLEGIDPKIVQMTADAHPLKRNATPKDIVPMLLFLLSSGSDYMTGLNIPISGGLGF</sequence>
<evidence type="ECO:0000313" key="5">
    <source>
        <dbReference type="Proteomes" id="UP000008387"/>
    </source>
</evidence>
<accession>F8KTY1</accession>
<keyword evidence="5" id="KW-1185">Reference proteome</keyword>
<dbReference type="KEGG" id="hbi:HBZC1_13260"/>
<evidence type="ECO:0000256" key="2">
    <source>
        <dbReference type="ARBA" id="ARBA00023002"/>
    </source>
</evidence>
<dbReference type="Proteomes" id="UP000008387">
    <property type="component" value="Chromosome"/>
</dbReference>
<dbReference type="PANTHER" id="PTHR24321:SF8">
    <property type="entry name" value="ESTRADIOL 17-BETA-DEHYDROGENASE 8-RELATED"/>
    <property type="match status" value="1"/>
</dbReference>
<dbReference type="eggNOG" id="COG1028">
    <property type="taxonomic scope" value="Bacteria"/>
</dbReference>
<dbReference type="STRING" id="1002804.HBZC1_10250"/>
<dbReference type="KEGG" id="hbi:HBZC1_10250"/>